<dbReference type="EMBL" id="QGKX02001521">
    <property type="protein sequence ID" value="KAF3511006.1"/>
    <property type="molecule type" value="Genomic_DNA"/>
</dbReference>
<sequence length="72" mass="7714">MKPVSIWEAVILLHRYRRLLLPGNGGSDSTGFAGFHLRESGGSYSTVLSPASSLVSSEIKFSIYASSLPLSN</sequence>
<evidence type="ECO:0000313" key="1">
    <source>
        <dbReference type="EMBL" id="KAF3511006.1"/>
    </source>
</evidence>
<gene>
    <name evidence="1" type="ORF">F2Q69_00003546</name>
</gene>
<proteinExistence type="predicted"/>
<dbReference type="AlphaFoldDB" id="A0A8S9P4K2"/>
<dbReference type="Proteomes" id="UP000712600">
    <property type="component" value="Unassembled WGS sequence"/>
</dbReference>
<name>A0A8S9P4K2_BRACR</name>
<comment type="caution">
    <text evidence="1">The sequence shown here is derived from an EMBL/GenBank/DDBJ whole genome shotgun (WGS) entry which is preliminary data.</text>
</comment>
<reference evidence="1" key="1">
    <citation type="submission" date="2019-12" db="EMBL/GenBank/DDBJ databases">
        <title>Genome sequencing and annotation of Brassica cretica.</title>
        <authorList>
            <person name="Studholme D.J."/>
            <person name="Sarris P."/>
        </authorList>
    </citation>
    <scope>NUCLEOTIDE SEQUENCE</scope>
    <source>
        <strain evidence="1">PFS-109/04</strain>
        <tissue evidence="1">Leaf</tissue>
    </source>
</reference>
<accession>A0A8S9P4K2</accession>
<evidence type="ECO:0000313" key="2">
    <source>
        <dbReference type="Proteomes" id="UP000712600"/>
    </source>
</evidence>
<organism evidence="1 2">
    <name type="scientific">Brassica cretica</name>
    <name type="common">Mustard</name>
    <dbReference type="NCBI Taxonomy" id="69181"/>
    <lineage>
        <taxon>Eukaryota</taxon>
        <taxon>Viridiplantae</taxon>
        <taxon>Streptophyta</taxon>
        <taxon>Embryophyta</taxon>
        <taxon>Tracheophyta</taxon>
        <taxon>Spermatophyta</taxon>
        <taxon>Magnoliopsida</taxon>
        <taxon>eudicotyledons</taxon>
        <taxon>Gunneridae</taxon>
        <taxon>Pentapetalae</taxon>
        <taxon>rosids</taxon>
        <taxon>malvids</taxon>
        <taxon>Brassicales</taxon>
        <taxon>Brassicaceae</taxon>
        <taxon>Brassiceae</taxon>
        <taxon>Brassica</taxon>
    </lineage>
</organism>
<protein>
    <submittedName>
        <fullName evidence="1">Uncharacterized protein</fullName>
    </submittedName>
</protein>